<protein>
    <recommendedName>
        <fullName evidence="3">WG repeat-containing protein</fullName>
    </recommendedName>
</protein>
<name>A0A135W1F9_9FLAO</name>
<dbReference type="OrthoDB" id="2485468at2"/>
<dbReference type="RefSeq" id="WP_062653940.1">
    <property type="nucleotide sequence ID" value="NZ_LPUR01000020.1"/>
</dbReference>
<evidence type="ECO:0000313" key="2">
    <source>
        <dbReference type="Proteomes" id="UP000070513"/>
    </source>
</evidence>
<dbReference type="EMBL" id="LPUR01000020">
    <property type="protein sequence ID" value="KXH78748.1"/>
    <property type="molecule type" value="Genomic_DNA"/>
</dbReference>
<sequence>MKKNLAVTFLFICILFYSQVTVPYRIGNKFGISDESGKMLIPAEYDIIDIMIYGSNGEYVGIRKASENEAKTTYIIDNKIVLKDTDYHYFGKSQGFINAVKLKSLDRIFSRDSYANKLTDIYTLDGKKVFNSSFRFVNFLEDEKKPALKDEILVLANDLNGLYSFFLLNKKTLKISKTFFEGVANVDTDYKKFPAALSIKYYKDFAGKMIILNFANGKIAGEEVTDIGSSGYSNYSSSSDYSTYSPTQGYSGETEASPVNTNGNMITEMKEVTESRSRKPFDIPQLNVKNLELSPEYSTILKEKGKLGYFNHQTKEWILTPQYDEIMSTESFCAICGTYIVRTGNIYNIWEIGNNKKEMLKGNFEKLPIFKKRNYGREGFHLIQLFDKDGKLFSYANQDGQVYYKQ</sequence>
<comment type="caution">
    <text evidence="1">The sequence shown here is derived from an EMBL/GenBank/DDBJ whole genome shotgun (WGS) entry which is preliminary data.</text>
</comment>
<dbReference type="InterPro" id="IPR032774">
    <property type="entry name" value="WG_beta_rep"/>
</dbReference>
<proteinExistence type="predicted"/>
<organism evidence="1 2">
    <name type="scientific">Chryseobacterium kwangjuense</name>
    <dbReference type="NCBI Taxonomy" id="267125"/>
    <lineage>
        <taxon>Bacteria</taxon>
        <taxon>Pseudomonadati</taxon>
        <taxon>Bacteroidota</taxon>
        <taxon>Flavobacteriia</taxon>
        <taxon>Flavobacteriales</taxon>
        <taxon>Weeksellaceae</taxon>
        <taxon>Chryseobacterium group</taxon>
        <taxon>Chryseobacterium</taxon>
    </lineage>
</organism>
<evidence type="ECO:0008006" key="3">
    <source>
        <dbReference type="Google" id="ProtNLM"/>
    </source>
</evidence>
<evidence type="ECO:0000313" key="1">
    <source>
        <dbReference type="EMBL" id="KXH78748.1"/>
    </source>
</evidence>
<accession>A0A135W1F9</accession>
<reference evidence="1 2" key="2">
    <citation type="journal article" date="2016" name="Genome Announc.">
        <title>Draft Genome Sequence of a Biocontrol Rhizobacterium, Chryseobacterium kwangjuense Strain KJ1R5, Isolated from Pepper (Capsicum annuum).</title>
        <authorList>
            <person name="Jeong J.J."/>
            <person name="Park H."/>
            <person name="Park B.H."/>
            <person name="Mannaa M."/>
            <person name="Sang M.K."/>
            <person name="Choi I.G."/>
            <person name="Kim K.D."/>
        </authorList>
    </citation>
    <scope>NUCLEOTIDE SEQUENCE [LARGE SCALE GENOMIC DNA]</scope>
    <source>
        <strain evidence="1 2">KJ1R5</strain>
    </source>
</reference>
<dbReference type="AlphaFoldDB" id="A0A135W1F9"/>
<dbReference type="Pfam" id="PF14903">
    <property type="entry name" value="WG_beta_rep"/>
    <property type="match status" value="2"/>
</dbReference>
<gene>
    <name evidence="1" type="ORF">AU378_21700</name>
</gene>
<dbReference type="Proteomes" id="UP000070513">
    <property type="component" value="Unassembled WGS sequence"/>
</dbReference>
<reference evidence="2" key="1">
    <citation type="submission" date="2015-12" db="EMBL/GenBank/DDBJ databases">
        <title>Genome sequence of a biocontrol rhizobacterium Chryseobacterium kwangjuense strain KJ1R5 isolated from pepper (Capsicum annuum L.).</title>
        <authorList>
            <person name="Jeong J.-J."/>
            <person name="Park H."/>
            <person name="Mannaa M."/>
            <person name="Sang M.K."/>
            <person name="Choi I.-G."/>
            <person name="Kim K.D."/>
        </authorList>
    </citation>
    <scope>NUCLEOTIDE SEQUENCE [LARGE SCALE GENOMIC DNA]</scope>
    <source>
        <strain evidence="2">KJ1R5</strain>
    </source>
</reference>